<name>F4QK12_9CAUL</name>
<dbReference type="EMBL" id="GL883077">
    <property type="protein sequence ID" value="EGF92039.1"/>
    <property type="molecule type" value="Genomic_DNA"/>
</dbReference>
<dbReference type="Proteomes" id="UP000006512">
    <property type="component" value="Unassembled WGS sequence"/>
</dbReference>
<dbReference type="HOGENOM" id="CLU_3076308_0_0_5"/>
<accession>F4QK12</accession>
<gene>
    <name evidence="1" type="ORF">ABI_04710</name>
</gene>
<sequence>MPPRGNLLSDKRKVDAVVRLLDVGNPPLEQFVKTRPGHDDVVKSVCPAVEPV</sequence>
<protein>
    <submittedName>
        <fullName evidence="1">Uncharacterized protein</fullName>
    </submittedName>
</protein>
<organism evidence="1 2">
    <name type="scientific">Asticcacaulis biprosthecium C19</name>
    <dbReference type="NCBI Taxonomy" id="715226"/>
    <lineage>
        <taxon>Bacteria</taxon>
        <taxon>Pseudomonadati</taxon>
        <taxon>Pseudomonadota</taxon>
        <taxon>Alphaproteobacteria</taxon>
        <taxon>Caulobacterales</taxon>
        <taxon>Caulobacteraceae</taxon>
        <taxon>Asticcacaulis</taxon>
    </lineage>
</organism>
<proteinExistence type="predicted"/>
<keyword evidence="2" id="KW-1185">Reference proteome</keyword>
<dbReference type="AlphaFoldDB" id="F4QK12"/>
<reference evidence="2" key="1">
    <citation type="submission" date="2011-03" db="EMBL/GenBank/DDBJ databases">
        <title>Draft genome sequence of Brevundimonas diminuta.</title>
        <authorList>
            <person name="Brown P.J.B."/>
            <person name="Buechlein A."/>
            <person name="Hemmerich C."/>
            <person name="Brun Y.V."/>
        </authorList>
    </citation>
    <scope>NUCLEOTIDE SEQUENCE [LARGE SCALE GENOMIC DNA]</scope>
    <source>
        <strain evidence="2">C19</strain>
    </source>
</reference>
<evidence type="ECO:0000313" key="2">
    <source>
        <dbReference type="Proteomes" id="UP000006512"/>
    </source>
</evidence>
<evidence type="ECO:0000313" key="1">
    <source>
        <dbReference type="EMBL" id="EGF92039.1"/>
    </source>
</evidence>